<keyword evidence="8" id="KW-0443">Lipid metabolism</keyword>
<evidence type="ECO:0000256" key="4">
    <source>
        <dbReference type="ARBA" id="ARBA00022692"/>
    </source>
</evidence>
<dbReference type="STRING" id="1392247.A0A3N4L7Q4"/>
<feature type="domain" description="EXPERA" evidence="15">
    <location>
        <begin position="50"/>
        <end position="192"/>
    </location>
</feature>
<evidence type="ECO:0000256" key="3">
    <source>
        <dbReference type="ARBA" id="ARBA00022516"/>
    </source>
</evidence>
<feature type="transmembrane region" description="Helical" evidence="14">
    <location>
        <begin position="20"/>
        <end position="42"/>
    </location>
</feature>
<evidence type="ECO:0000256" key="1">
    <source>
        <dbReference type="ARBA" id="ARBA00004141"/>
    </source>
</evidence>
<evidence type="ECO:0000256" key="11">
    <source>
        <dbReference type="ARBA" id="ARBA00023221"/>
    </source>
</evidence>
<keyword evidence="4 13" id="KW-0812">Transmembrane</keyword>
<evidence type="ECO:0000256" key="10">
    <source>
        <dbReference type="ARBA" id="ARBA00023166"/>
    </source>
</evidence>
<evidence type="ECO:0000256" key="13">
    <source>
        <dbReference type="PROSITE-ProRule" id="PRU01087"/>
    </source>
</evidence>
<dbReference type="PANTHER" id="PTHR14207">
    <property type="entry name" value="STEROL ISOMERASE"/>
    <property type="match status" value="1"/>
</dbReference>
<comment type="subcellular location">
    <subcellularLocation>
        <location evidence="1">Membrane</location>
        <topology evidence="1">Multi-pass membrane protein</topology>
    </subcellularLocation>
</comment>
<dbReference type="InterPro" id="IPR007905">
    <property type="entry name" value="EBP"/>
</dbReference>
<dbReference type="EMBL" id="ML119108">
    <property type="protein sequence ID" value="RPB16671.1"/>
    <property type="molecule type" value="Genomic_DNA"/>
</dbReference>
<evidence type="ECO:0000256" key="6">
    <source>
        <dbReference type="ARBA" id="ARBA00022989"/>
    </source>
</evidence>
<dbReference type="InParanoid" id="A0A3N4L7Q4"/>
<keyword evidence="3" id="KW-0444">Lipid biosynthesis</keyword>
<evidence type="ECO:0000313" key="17">
    <source>
        <dbReference type="Proteomes" id="UP000277580"/>
    </source>
</evidence>
<keyword evidence="5" id="KW-0752">Steroid biosynthesis</keyword>
<gene>
    <name evidence="16" type="ORF">P167DRAFT_265817</name>
</gene>
<dbReference type="Pfam" id="PF05241">
    <property type="entry name" value="EBP"/>
    <property type="match status" value="1"/>
</dbReference>
<evidence type="ECO:0000256" key="7">
    <source>
        <dbReference type="ARBA" id="ARBA00023011"/>
    </source>
</evidence>
<dbReference type="GO" id="GO:0047750">
    <property type="term" value="F:cholestenol delta-isomerase activity"/>
    <property type="evidence" value="ECO:0007669"/>
    <property type="project" value="InterPro"/>
</dbReference>
<dbReference type="PROSITE" id="PS51751">
    <property type="entry name" value="EXPERA"/>
    <property type="match status" value="1"/>
</dbReference>
<dbReference type="GO" id="GO:0000247">
    <property type="term" value="F:C-8 sterol isomerase activity"/>
    <property type="evidence" value="ECO:0007669"/>
    <property type="project" value="TreeGrafter"/>
</dbReference>
<dbReference type="PANTHER" id="PTHR14207:SF0">
    <property type="entry name" value="3-BETA-HYDROXYSTEROID-DELTA(8),DELTA(7)-ISOMERASE"/>
    <property type="match status" value="1"/>
</dbReference>
<organism evidence="16 17">
    <name type="scientific">Morchella conica CCBAS932</name>
    <dbReference type="NCBI Taxonomy" id="1392247"/>
    <lineage>
        <taxon>Eukaryota</taxon>
        <taxon>Fungi</taxon>
        <taxon>Dikarya</taxon>
        <taxon>Ascomycota</taxon>
        <taxon>Pezizomycotina</taxon>
        <taxon>Pezizomycetes</taxon>
        <taxon>Pezizales</taxon>
        <taxon>Morchellaceae</taxon>
        <taxon>Morchella</taxon>
    </lineage>
</organism>
<evidence type="ECO:0000313" key="16">
    <source>
        <dbReference type="EMBL" id="RPB16671.1"/>
    </source>
</evidence>
<dbReference type="Proteomes" id="UP000277580">
    <property type="component" value="Unassembled WGS sequence"/>
</dbReference>
<comment type="similarity">
    <text evidence="2">Belongs to the EBP family.</text>
</comment>
<keyword evidence="9 13" id="KW-0472">Membrane</keyword>
<feature type="transmembrane region" description="Helical" evidence="14">
    <location>
        <begin position="54"/>
        <end position="74"/>
    </location>
</feature>
<keyword evidence="10" id="KW-1207">Sterol metabolism</keyword>
<evidence type="ECO:0000256" key="2">
    <source>
        <dbReference type="ARBA" id="ARBA00008337"/>
    </source>
</evidence>
<evidence type="ECO:0000259" key="15">
    <source>
        <dbReference type="PROSITE" id="PS51751"/>
    </source>
</evidence>
<evidence type="ECO:0000256" key="5">
    <source>
        <dbReference type="ARBA" id="ARBA00022955"/>
    </source>
</evidence>
<evidence type="ECO:0000256" key="12">
    <source>
        <dbReference type="ARBA" id="ARBA00023235"/>
    </source>
</evidence>
<feature type="transmembrane region" description="Helical" evidence="14">
    <location>
        <begin position="171"/>
        <end position="192"/>
    </location>
</feature>
<keyword evidence="17" id="KW-1185">Reference proteome</keyword>
<protein>
    <submittedName>
        <fullName evidence="16">Emopamil-binding protein</fullName>
    </submittedName>
</protein>
<keyword evidence="6 13" id="KW-1133">Transmembrane helix</keyword>
<dbReference type="OrthoDB" id="58557at2759"/>
<dbReference type="AlphaFoldDB" id="A0A3N4L7Q4"/>
<evidence type="ECO:0000256" key="8">
    <source>
        <dbReference type="ARBA" id="ARBA00023098"/>
    </source>
</evidence>
<keyword evidence="12" id="KW-0413">Isomerase</keyword>
<keyword evidence="11" id="KW-0753">Steroid metabolism</keyword>
<dbReference type="GO" id="GO:0005783">
    <property type="term" value="C:endoplasmic reticulum"/>
    <property type="evidence" value="ECO:0007669"/>
    <property type="project" value="TreeGrafter"/>
</dbReference>
<feature type="transmembrane region" description="Helical" evidence="14">
    <location>
        <begin position="141"/>
        <end position="159"/>
    </location>
</feature>
<proteinExistence type="inferred from homology"/>
<feature type="transmembrane region" description="Helical" evidence="14">
    <location>
        <begin position="106"/>
        <end position="129"/>
    </location>
</feature>
<dbReference type="InterPro" id="IPR033118">
    <property type="entry name" value="EXPERA"/>
</dbReference>
<dbReference type="GO" id="GO:0016126">
    <property type="term" value="P:sterol biosynthetic process"/>
    <property type="evidence" value="ECO:0007669"/>
    <property type="project" value="UniProtKB-KW"/>
</dbReference>
<dbReference type="GO" id="GO:0004769">
    <property type="term" value="F:steroid Delta-isomerase activity"/>
    <property type="evidence" value="ECO:0007669"/>
    <property type="project" value="TreeGrafter"/>
</dbReference>
<sequence>MHPYNPPELFLPDFIANDASSIRLCATFGSVLAAVVGSHLMLWGGHLSSKDKGITSWFLVCGLLHVFFEGYFLVHHATLSTRTDFPAQLWKEYSLSDSRYLSGDKFVLAIESITIILWGPLCLLTSRAIVKESYYRHPLQLLASLAHIYGCLMYFATSWLDGNRHCRPEPFYFYVYYIGMNVPWIIIPGLLINQSFTYISSSLKKLHDMEAR</sequence>
<evidence type="ECO:0000256" key="9">
    <source>
        <dbReference type="ARBA" id="ARBA00023136"/>
    </source>
</evidence>
<evidence type="ECO:0000256" key="14">
    <source>
        <dbReference type="SAM" id="Phobius"/>
    </source>
</evidence>
<accession>A0A3N4L7Q4</accession>
<keyword evidence="7" id="KW-0756">Sterol biosynthesis</keyword>
<name>A0A3N4L7Q4_9PEZI</name>
<dbReference type="GO" id="GO:0016020">
    <property type="term" value="C:membrane"/>
    <property type="evidence" value="ECO:0007669"/>
    <property type="project" value="UniProtKB-SubCell"/>
</dbReference>
<reference evidence="16 17" key="1">
    <citation type="journal article" date="2018" name="Nat. Ecol. Evol.">
        <title>Pezizomycetes genomes reveal the molecular basis of ectomycorrhizal truffle lifestyle.</title>
        <authorList>
            <person name="Murat C."/>
            <person name="Payen T."/>
            <person name="Noel B."/>
            <person name="Kuo A."/>
            <person name="Morin E."/>
            <person name="Chen J."/>
            <person name="Kohler A."/>
            <person name="Krizsan K."/>
            <person name="Balestrini R."/>
            <person name="Da Silva C."/>
            <person name="Montanini B."/>
            <person name="Hainaut M."/>
            <person name="Levati E."/>
            <person name="Barry K.W."/>
            <person name="Belfiori B."/>
            <person name="Cichocki N."/>
            <person name="Clum A."/>
            <person name="Dockter R.B."/>
            <person name="Fauchery L."/>
            <person name="Guy J."/>
            <person name="Iotti M."/>
            <person name="Le Tacon F."/>
            <person name="Lindquist E.A."/>
            <person name="Lipzen A."/>
            <person name="Malagnac F."/>
            <person name="Mello A."/>
            <person name="Molinier V."/>
            <person name="Miyauchi S."/>
            <person name="Poulain J."/>
            <person name="Riccioni C."/>
            <person name="Rubini A."/>
            <person name="Sitrit Y."/>
            <person name="Splivallo R."/>
            <person name="Traeger S."/>
            <person name="Wang M."/>
            <person name="Zifcakova L."/>
            <person name="Wipf D."/>
            <person name="Zambonelli A."/>
            <person name="Paolocci F."/>
            <person name="Nowrousian M."/>
            <person name="Ottonello S."/>
            <person name="Baldrian P."/>
            <person name="Spatafora J.W."/>
            <person name="Henrissat B."/>
            <person name="Nagy L.G."/>
            <person name="Aury J.M."/>
            <person name="Wincker P."/>
            <person name="Grigoriev I.V."/>
            <person name="Bonfante P."/>
            <person name="Martin F.M."/>
        </authorList>
    </citation>
    <scope>NUCLEOTIDE SEQUENCE [LARGE SCALE GENOMIC DNA]</scope>
    <source>
        <strain evidence="16 17">CCBAS932</strain>
    </source>
</reference>